<evidence type="ECO:0000256" key="1">
    <source>
        <dbReference type="SAM" id="MobiDB-lite"/>
    </source>
</evidence>
<organism evidence="3">
    <name type="scientific">Serpula lacrymans var. lacrymans (strain S7.3)</name>
    <name type="common">Dry rot fungus</name>
    <dbReference type="NCBI Taxonomy" id="936435"/>
    <lineage>
        <taxon>Eukaryota</taxon>
        <taxon>Fungi</taxon>
        <taxon>Dikarya</taxon>
        <taxon>Basidiomycota</taxon>
        <taxon>Agaricomycotina</taxon>
        <taxon>Agaricomycetes</taxon>
        <taxon>Agaricomycetidae</taxon>
        <taxon>Boletales</taxon>
        <taxon>Coniophorineae</taxon>
        <taxon>Serpulaceae</taxon>
        <taxon>Serpula</taxon>
    </lineage>
</organism>
<dbReference type="OrthoDB" id="3243310at2759"/>
<dbReference type="eggNOG" id="ENOG502QQMS">
    <property type="taxonomic scope" value="Eukaryota"/>
</dbReference>
<dbReference type="Proteomes" id="UP000008063">
    <property type="component" value="Unassembled WGS sequence"/>
</dbReference>
<feature type="compositionally biased region" description="Polar residues" evidence="1">
    <location>
        <begin position="201"/>
        <end position="227"/>
    </location>
</feature>
<evidence type="ECO:0000313" key="3">
    <source>
        <dbReference type="Proteomes" id="UP000008063"/>
    </source>
</evidence>
<feature type="compositionally biased region" description="Polar residues" evidence="1">
    <location>
        <begin position="165"/>
        <end position="175"/>
    </location>
</feature>
<dbReference type="EMBL" id="GL945477">
    <property type="protein sequence ID" value="EGO01414.1"/>
    <property type="molecule type" value="Genomic_DNA"/>
</dbReference>
<dbReference type="HOGENOM" id="CLU_004143_0_0_1"/>
<feature type="compositionally biased region" description="Acidic residues" evidence="1">
    <location>
        <begin position="298"/>
        <end position="314"/>
    </location>
</feature>
<protein>
    <submittedName>
        <fullName evidence="2">Uncharacterized protein</fullName>
    </submittedName>
</protein>
<reference evidence="3" key="1">
    <citation type="journal article" date="2011" name="Science">
        <title>The plant cell wall-decomposing machinery underlies the functional diversity of forest fungi.</title>
        <authorList>
            <person name="Eastwood D.C."/>
            <person name="Floudas D."/>
            <person name="Binder M."/>
            <person name="Majcherczyk A."/>
            <person name="Schneider P."/>
            <person name="Aerts A."/>
            <person name="Asiegbu F.O."/>
            <person name="Baker S.E."/>
            <person name="Barry K."/>
            <person name="Bendiksby M."/>
            <person name="Blumentritt M."/>
            <person name="Coutinho P.M."/>
            <person name="Cullen D."/>
            <person name="de Vries R.P."/>
            <person name="Gathman A."/>
            <person name="Goodell B."/>
            <person name="Henrissat B."/>
            <person name="Ihrmark K."/>
            <person name="Kauserud H."/>
            <person name="Kohler A."/>
            <person name="LaButti K."/>
            <person name="Lapidus A."/>
            <person name="Lavin J.L."/>
            <person name="Lee Y.-H."/>
            <person name="Lindquist E."/>
            <person name="Lilly W."/>
            <person name="Lucas S."/>
            <person name="Morin E."/>
            <person name="Murat C."/>
            <person name="Oguiza J.A."/>
            <person name="Park J."/>
            <person name="Pisabarro A.G."/>
            <person name="Riley R."/>
            <person name="Rosling A."/>
            <person name="Salamov A."/>
            <person name="Schmidt O."/>
            <person name="Schmutz J."/>
            <person name="Skrede I."/>
            <person name="Stenlid J."/>
            <person name="Wiebenga A."/>
            <person name="Xie X."/>
            <person name="Kuees U."/>
            <person name="Hibbett D.S."/>
            <person name="Hoffmeister D."/>
            <person name="Hoegberg N."/>
            <person name="Martin F."/>
            <person name="Grigoriev I.V."/>
            <person name="Watkinson S.C."/>
        </authorList>
    </citation>
    <scope>NUCLEOTIDE SEQUENCE [LARGE SCALE GENOMIC DNA]</scope>
    <source>
        <strain evidence="3">strain S7.3</strain>
    </source>
</reference>
<sequence>MATNPPIGYPRPINRLPPPPFLNNFHTLEESWQMTDELMAEIERADLAQAMSQHPTAPGMSGVAYAGGAQSGAVYVRETSSPVKDDRMRGNERLSPKELDGQGSGGSSGRRPVRVDREREVQPGSDSIRPRDRPLPASPAGSPQGQAQAQINTPERGSPQYHTPIGSSGEQSNGYNPYKRDSYQSTMPSQARAPTPPSLRRASNASTTETVRNTPPASTKYASQTPPLQAMKARTPDKSLPVQEEPEDDTAVSPKNGMNWVSREDYRRPHEVDRPGSPGAPENRNGHSQQYSRAGPRDEDDDDTLIENESEDNIALERGRETEEESYTPRSPTANLPEEIPNRQYVTQVATNTRLPIIPKHRNGSTDQLGLRSFDPAVFAPPPKSKEESRESPTLPPRSLGTEQLLHAPESAMRSQQFHQYINHVSEQYEKNGRYHPPQAQSQDDANSIDDSTSAYIQSYIQSPRPNAPIPPTPHSQTAAPSPLISGMQTSPAPPAGSPYPYPFSHVRRSNTYSGYPVQPAPSSNYDPNHPSVIQEQLALQMQMYALNNHAAMSDSTFSPSSTPFPGAGYNPWAFLQASRAFGSGRGESTMSMQSSPSHEPVSLPYHSSKSRGLKRRERSSNLRHVTSARHKVQPPPRVESTQPRETSPEPYSSGEETAGEEKYDGGEEGVWVDDGNAEWVDEDDEDKDDLLDLEYHPDYINNLEKRRRRWDSRWDALVQAFQTLDRETDTTLVLLASPSHSTKLHAVTSRSIRRELASKQSMAMTNIRTSFSNIAARRRATRAQGTSLVERLLLNANLSGESSDGSSESREGDLKRALETALGSLGALRGIYEQRVARWEDEMSRISDERERVDLLLKQTLGVGFPNGTDVRTM</sequence>
<feature type="region of interest" description="Disordered" evidence="1">
    <location>
        <begin position="76"/>
        <end position="343"/>
    </location>
</feature>
<evidence type="ECO:0000313" key="2">
    <source>
        <dbReference type="EMBL" id="EGO01414.1"/>
    </source>
</evidence>
<feature type="region of interest" description="Disordered" evidence="1">
    <location>
        <begin position="462"/>
        <end position="505"/>
    </location>
</feature>
<proteinExistence type="predicted"/>
<feature type="compositionally biased region" description="Pro residues" evidence="1">
    <location>
        <begin position="492"/>
        <end position="502"/>
    </location>
</feature>
<dbReference type="STRING" id="936435.F8PPJ5"/>
<feature type="compositionally biased region" description="Low complexity" evidence="1">
    <location>
        <begin position="138"/>
        <end position="150"/>
    </location>
</feature>
<name>F8PPJ5_SERL3</name>
<dbReference type="AlphaFoldDB" id="F8PPJ5"/>
<feature type="compositionally biased region" description="Basic and acidic residues" evidence="1">
    <location>
        <begin position="83"/>
        <end position="100"/>
    </location>
</feature>
<dbReference type="InParanoid" id="F8PPJ5"/>
<feature type="region of interest" description="Disordered" evidence="1">
    <location>
        <begin position="356"/>
        <end position="401"/>
    </location>
</feature>
<feature type="compositionally biased region" description="Basic residues" evidence="1">
    <location>
        <begin position="609"/>
        <end position="618"/>
    </location>
</feature>
<feature type="compositionally biased region" description="Basic and acidic residues" evidence="1">
    <location>
        <begin position="262"/>
        <end position="274"/>
    </location>
</feature>
<feature type="region of interest" description="Disordered" evidence="1">
    <location>
        <begin position="584"/>
        <end position="672"/>
    </location>
</feature>
<accession>F8PPJ5</accession>
<dbReference type="OMA" id="QTDATMV"/>
<feature type="compositionally biased region" description="Polar residues" evidence="1">
    <location>
        <begin position="587"/>
        <end position="598"/>
    </location>
</feature>
<gene>
    <name evidence="2" type="ORF">SERLA73DRAFT_85052</name>
</gene>
<keyword evidence="3" id="KW-1185">Reference proteome</keyword>